<dbReference type="KEGG" id="slf:JEQ17_31900"/>
<keyword evidence="2" id="KW-1185">Reference proteome</keyword>
<dbReference type="EMBL" id="CP066831">
    <property type="protein sequence ID" value="QQM43536.1"/>
    <property type="molecule type" value="Genomic_DNA"/>
</dbReference>
<evidence type="ECO:0000313" key="1">
    <source>
        <dbReference type="EMBL" id="QQM43536.1"/>
    </source>
</evidence>
<gene>
    <name evidence="1" type="ORF">JEQ17_31900</name>
</gene>
<organism evidence="1 2">
    <name type="scientific">Streptomyces liliifuscus</name>
    <dbReference type="NCBI Taxonomy" id="2797636"/>
    <lineage>
        <taxon>Bacteria</taxon>
        <taxon>Bacillati</taxon>
        <taxon>Actinomycetota</taxon>
        <taxon>Actinomycetes</taxon>
        <taxon>Kitasatosporales</taxon>
        <taxon>Streptomycetaceae</taxon>
        <taxon>Streptomyces</taxon>
    </lineage>
</organism>
<reference evidence="1 2" key="1">
    <citation type="submission" date="2020-12" db="EMBL/GenBank/DDBJ databases">
        <title>A novel species.</title>
        <authorList>
            <person name="Li K."/>
        </authorList>
    </citation>
    <scope>NUCLEOTIDE SEQUENCE [LARGE SCALE GENOMIC DNA]</scope>
    <source>
        <strain evidence="1 2">ZYC-3</strain>
    </source>
</reference>
<proteinExistence type="predicted"/>
<accession>A0A7T7KZ92</accession>
<name>A0A7T7KZ92_9ACTN</name>
<dbReference type="AlphaFoldDB" id="A0A7T7KZ92"/>
<dbReference type="Proteomes" id="UP000595636">
    <property type="component" value="Chromosome"/>
</dbReference>
<dbReference type="RefSeq" id="WP_200398353.1">
    <property type="nucleotide sequence ID" value="NZ_CP066831.1"/>
</dbReference>
<protein>
    <submittedName>
        <fullName evidence="1">Uncharacterized protein</fullName>
    </submittedName>
</protein>
<sequence length="92" mass="9703">MTSTAHTHDRPVGDACPYCGWPDRAEPFQVVSRHGTAAGQTVWTRCGCGSLQMRVVDARGMNVVTRSRPATRRSADRVTSGGVGCSLRAGGG</sequence>
<evidence type="ECO:0000313" key="2">
    <source>
        <dbReference type="Proteomes" id="UP000595636"/>
    </source>
</evidence>